<dbReference type="OrthoDB" id="191706at2759"/>
<dbReference type="Pfam" id="PF10277">
    <property type="entry name" value="Frag1"/>
    <property type="match status" value="1"/>
</dbReference>
<name>A0A6P6XW77_DERPT</name>
<dbReference type="Proteomes" id="UP000515146">
    <property type="component" value="Unplaced"/>
</dbReference>
<reference evidence="9" key="1">
    <citation type="submission" date="2025-08" db="UniProtKB">
        <authorList>
            <consortium name="RefSeq"/>
        </authorList>
    </citation>
    <scope>IDENTIFICATION</scope>
    <source>
        <strain evidence="9">Airmid</strain>
    </source>
</reference>
<organism evidence="8 9">
    <name type="scientific">Dermatophagoides pteronyssinus</name>
    <name type="common">European house dust mite</name>
    <dbReference type="NCBI Taxonomy" id="6956"/>
    <lineage>
        <taxon>Eukaryota</taxon>
        <taxon>Metazoa</taxon>
        <taxon>Ecdysozoa</taxon>
        <taxon>Arthropoda</taxon>
        <taxon>Chelicerata</taxon>
        <taxon>Arachnida</taxon>
        <taxon>Acari</taxon>
        <taxon>Acariformes</taxon>
        <taxon>Sarcoptiformes</taxon>
        <taxon>Astigmata</taxon>
        <taxon>Psoroptidia</taxon>
        <taxon>Analgoidea</taxon>
        <taxon>Pyroglyphidae</taxon>
        <taxon>Dermatophagoidinae</taxon>
        <taxon>Dermatophagoides</taxon>
    </lineage>
</organism>
<evidence type="ECO:0000256" key="5">
    <source>
        <dbReference type="ARBA" id="ARBA00023136"/>
    </source>
</evidence>
<dbReference type="RefSeq" id="XP_027197652.1">
    <property type="nucleotide sequence ID" value="XM_027341851.1"/>
</dbReference>
<comment type="subcellular location">
    <subcellularLocation>
        <location evidence="1">Endomembrane system</location>
        <topology evidence="1">Multi-pass membrane protein</topology>
    </subcellularLocation>
</comment>
<protein>
    <submittedName>
        <fullName evidence="9">Uncharacterized protein LOC113791990</fullName>
    </submittedName>
</protein>
<evidence type="ECO:0000256" key="3">
    <source>
        <dbReference type="ARBA" id="ARBA00022692"/>
    </source>
</evidence>
<evidence type="ECO:0000259" key="7">
    <source>
        <dbReference type="Pfam" id="PF10277"/>
    </source>
</evidence>
<feature type="transmembrane region" description="Helical" evidence="6">
    <location>
        <begin position="37"/>
        <end position="59"/>
    </location>
</feature>
<gene>
    <name evidence="9" type="primary">LOC113791990</name>
</gene>
<feature type="transmembrane region" description="Helical" evidence="6">
    <location>
        <begin position="133"/>
        <end position="152"/>
    </location>
</feature>
<feature type="transmembrane region" description="Helical" evidence="6">
    <location>
        <begin position="79"/>
        <end position="103"/>
    </location>
</feature>
<sequence>MDSINENGQSVTVTIANDGNNGSKQRKKQLYSSIKKYSWIFPLYSSISIVLMTVVPYITSTYYGYTNPIFPLVSDSAGYPPGASIFALLFIIEAIFATLTSWFRYKQVKYYLQSQSKDDQNANFSKKLRSINWNLVTIMIFFTFGVIIFTTFRSTESIIMALIHSFGATLTIMCEILYLLGTIYSCWYLYKVYNIESLPISLIVSSSIQLIAITTFTLTFFASWYVSGFNFFDPYFRSKWPDNETRTLFLVTSISETISLLLVSTANLCLFNRMRKFKDWDKIRF</sequence>
<comment type="similarity">
    <text evidence="2">Belongs to the DRAM/TMEM150 family.</text>
</comment>
<dbReference type="AlphaFoldDB" id="A0A6P6XW77"/>
<feature type="domain" description="CWH43-like N-terminal" evidence="7">
    <location>
        <begin position="38"/>
        <end position="227"/>
    </location>
</feature>
<evidence type="ECO:0000256" key="2">
    <source>
        <dbReference type="ARBA" id="ARBA00006565"/>
    </source>
</evidence>
<dbReference type="PANTHER" id="PTHR21324:SF2">
    <property type="entry name" value="EG:22E5.9 PROTEIN"/>
    <property type="match status" value="1"/>
</dbReference>
<dbReference type="PANTHER" id="PTHR21324">
    <property type="entry name" value="FASTING-INDUCIBLE INTEGRAL MEMBRANE PROTEIN TM6P1-RELATED"/>
    <property type="match status" value="1"/>
</dbReference>
<proteinExistence type="inferred from homology"/>
<keyword evidence="8" id="KW-1185">Reference proteome</keyword>
<dbReference type="GO" id="GO:0012505">
    <property type="term" value="C:endomembrane system"/>
    <property type="evidence" value="ECO:0007669"/>
    <property type="project" value="UniProtKB-SubCell"/>
</dbReference>
<evidence type="ECO:0000256" key="4">
    <source>
        <dbReference type="ARBA" id="ARBA00022989"/>
    </source>
</evidence>
<evidence type="ECO:0000256" key="6">
    <source>
        <dbReference type="SAM" id="Phobius"/>
    </source>
</evidence>
<dbReference type="InterPro" id="IPR050911">
    <property type="entry name" value="DRAM/TMEM150_Autophagy_Mod"/>
</dbReference>
<dbReference type="InterPro" id="IPR019402">
    <property type="entry name" value="CWH43_N"/>
</dbReference>
<feature type="transmembrane region" description="Helical" evidence="6">
    <location>
        <begin position="202"/>
        <end position="227"/>
    </location>
</feature>
<evidence type="ECO:0000256" key="1">
    <source>
        <dbReference type="ARBA" id="ARBA00004127"/>
    </source>
</evidence>
<dbReference type="KEGG" id="dpte:113791990"/>
<keyword evidence="5 6" id="KW-0472">Membrane</keyword>
<evidence type="ECO:0000313" key="9">
    <source>
        <dbReference type="RefSeq" id="XP_027197652.1"/>
    </source>
</evidence>
<feature type="transmembrane region" description="Helical" evidence="6">
    <location>
        <begin position="247"/>
        <end position="270"/>
    </location>
</feature>
<feature type="transmembrane region" description="Helical" evidence="6">
    <location>
        <begin position="158"/>
        <end position="190"/>
    </location>
</feature>
<accession>A0A6P6XW77</accession>
<dbReference type="InParanoid" id="A0A6P6XW77"/>
<keyword evidence="3 6" id="KW-0812">Transmembrane</keyword>
<evidence type="ECO:0000313" key="8">
    <source>
        <dbReference type="Proteomes" id="UP000515146"/>
    </source>
</evidence>
<keyword evidence="4 6" id="KW-1133">Transmembrane helix</keyword>